<gene>
    <name evidence="3" type="ORF">B0H99_104159</name>
</gene>
<reference evidence="3 4" key="1">
    <citation type="submission" date="2018-03" db="EMBL/GenBank/DDBJ databases">
        <title>Genomic Encyclopedia of Type Strains, Phase III (KMG-III): the genomes of soil and plant-associated and newly described type strains.</title>
        <authorList>
            <person name="Whitman W."/>
        </authorList>
    </citation>
    <scope>NUCLEOTIDE SEQUENCE [LARGE SCALE GENOMIC DNA]</scope>
    <source>
        <strain evidence="3 4">CGMCC 1.12259</strain>
    </source>
</reference>
<comment type="caution">
    <text evidence="3">The sequence shown here is derived from an EMBL/GenBank/DDBJ whole genome shotgun (WGS) entry which is preliminary data.</text>
</comment>
<dbReference type="InterPro" id="IPR050194">
    <property type="entry name" value="Glycosyltransferase_grp1"/>
</dbReference>
<dbReference type="EMBL" id="PYAT01000004">
    <property type="protein sequence ID" value="PSL40697.1"/>
    <property type="molecule type" value="Genomic_DNA"/>
</dbReference>
<keyword evidence="4" id="KW-1185">Reference proteome</keyword>
<dbReference type="InterPro" id="IPR028098">
    <property type="entry name" value="Glyco_trans_4-like_N"/>
</dbReference>
<evidence type="ECO:0000259" key="1">
    <source>
        <dbReference type="Pfam" id="PF00534"/>
    </source>
</evidence>
<dbReference type="PANTHER" id="PTHR45947:SF3">
    <property type="entry name" value="SULFOQUINOVOSYL TRANSFERASE SQD2"/>
    <property type="match status" value="1"/>
</dbReference>
<dbReference type="Proteomes" id="UP000242682">
    <property type="component" value="Unassembled WGS sequence"/>
</dbReference>
<dbReference type="Pfam" id="PF13439">
    <property type="entry name" value="Glyco_transf_4"/>
    <property type="match status" value="1"/>
</dbReference>
<accession>A0A2P8H3B5</accession>
<dbReference type="RefSeq" id="WP_106532914.1">
    <property type="nucleotide sequence ID" value="NZ_PYAT01000004.1"/>
</dbReference>
<name>A0A2P8H3B5_9BACL</name>
<dbReference type="CDD" id="cd03801">
    <property type="entry name" value="GT4_PimA-like"/>
    <property type="match status" value="1"/>
</dbReference>
<feature type="domain" description="Glycosyl transferase family 1" evidence="1">
    <location>
        <begin position="201"/>
        <end position="359"/>
    </location>
</feature>
<organism evidence="3 4">
    <name type="scientific">Planomicrobium soli</name>
    <dbReference type="NCBI Taxonomy" id="1176648"/>
    <lineage>
        <taxon>Bacteria</taxon>
        <taxon>Bacillati</taxon>
        <taxon>Bacillota</taxon>
        <taxon>Bacilli</taxon>
        <taxon>Bacillales</taxon>
        <taxon>Caryophanaceae</taxon>
        <taxon>Planomicrobium</taxon>
    </lineage>
</organism>
<dbReference type="Pfam" id="PF00534">
    <property type="entry name" value="Glycos_transf_1"/>
    <property type="match status" value="1"/>
</dbReference>
<keyword evidence="3" id="KW-0808">Transferase</keyword>
<dbReference type="GO" id="GO:0016757">
    <property type="term" value="F:glycosyltransferase activity"/>
    <property type="evidence" value="ECO:0007669"/>
    <property type="project" value="InterPro"/>
</dbReference>
<dbReference type="OrthoDB" id="9802525at2"/>
<dbReference type="Gene3D" id="3.40.50.2000">
    <property type="entry name" value="Glycogen Phosphorylase B"/>
    <property type="match status" value="2"/>
</dbReference>
<evidence type="ECO:0000313" key="4">
    <source>
        <dbReference type="Proteomes" id="UP000242682"/>
    </source>
</evidence>
<dbReference type="AlphaFoldDB" id="A0A2P8H3B5"/>
<sequence>MEVLHICSYYIGSKIYKNLVKELSQEGIKQHIFIPIKNEKLIGENELLDESININYYYKTILKKHDKYLYHNKINKQMKEIEKNQILDQDIDYIHAHTIFSDGGTAYKIKRKYNIDYAVAVRDTDINVFYKYAIHLRPFMNKILLNANKIVFISYAYKNLLFSLLPKNILSEIEKKCVVIPNGIDNFWHNIPVENHKRNNGQALNLLFMGSLIKRKNLETLIFACSELYKEGYNVFLQVIGNGPLEEESKNLCQKLNISEKVRFHGYINDKEKIRSIMDKCDIFILPSLTETFGLVYVEAMSRGIPVIYSQNQAIDGFFNEGEVGFGVPSLSPDMIVNAIKKINENYVEISQSCIEKSKLFNWNIISRKYIEIYNGKL</sequence>
<proteinExistence type="predicted"/>
<evidence type="ECO:0000259" key="2">
    <source>
        <dbReference type="Pfam" id="PF13439"/>
    </source>
</evidence>
<protein>
    <submittedName>
        <fullName evidence="3">Glycosyltransferase involved in cell wall biosynthesis</fullName>
    </submittedName>
</protein>
<dbReference type="PANTHER" id="PTHR45947">
    <property type="entry name" value="SULFOQUINOVOSYL TRANSFERASE SQD2"/>
    <property type="match status" value="1"/>
</dbReference>
<dbReference type="SUPFAM" id="SSF53756">
    <property type="entry name" value="UDP-Glycosyltransferase/glycogen phosphorylase"/>
    <property type="match status" value="1"/>
</dbReference>
<feature type="domain" description="Glycosyltransferase subfamily 4-like N-terminal" evidence="2">
    <location>
        <begin position="17"/>
        <end position="185"/>
    </location>
</feature>
<dbReference type="InterPro" id="IPR001296">
    <property type="entry name" value="Glyco_trans_1"/>
</dbReference>
<evidence type="ECO:0000313" key="3">
    <source>
        <dbReference type="EMBL" id="PSL40697.1"/>
    </source>
</evidence>